<feature type="transmembrane region" description="Helical" evidence="7">
    <location>
        <begin position="393"/>
        <end position="410"/>
    </location>
</feature>
<dbReference type="GO" id="GO:0005886">
    <property type="term" value="C:plasma membrane"/>
    <property type="evidence" value="ECO:0007669"/>
    <property type="project" value="UniProtKB-SubCell"/>
</dbReference>
<comment type="similarity">
    <text evidence="6">Belongs to the YccS/YhfK family.</text>
</comment>
<protein>
    <submittedName>
        <fullName evidence="10">Intergral membrane protein, YccS:integral membrane protein, YccS/YhfK</fullName>
    </submittedName>
</protein>
<keyword evidence="5 7" id="KW-0472">Membrane</keyword>
<organism evidence="10">
    <name type="scientific">Pseudomonas saudimassiliensis</name>
    <dbReference type="NCBI Taxonomy" id="1461581"/>
    <lineage>
        <taxon>Bacteria</taxon>
        <taxon>Pseudomonadati</taxon>
        <taxon>Pseudomonadota</taxon>
        <taxon>Gammaproteobacteria</taxon>
        <taxon>Pseudomonadales</taxon>
        <taxon>Pseudomonadaceae</taxon>
        <taxon>Pseudomonas</taxon>
    </lineage>
</organism>
<dbReference type="OrthoDB" id="8670769at2"/>
<dbReference type="RefSeq" id="WP_044499748.1">
    <property type="nucleotide sequence ID" value="NZ_LK391969.1"/>
</dbReference>
<proteinExistence type="inferred from homology"/>
<feature type="transmembrane region" description="Helical" evidence="7">
    <location>
        <begin position="447"/>
        <end position="472"/>
    </location>
</feature>
<accession>A0A078MDF1</accession>
<evidence type="ECO:0000313" key="10">
    <source>
        <dbReference type="EMBL" id="CEA05408.1"/>
    </source>
</evidence>
<feature type="transmembrane region" description="Helical" evidence="7">
    <location>
        <begin position="117"/>
        <end position="133"/>
    </location>
</feature>
<keyword evidence="4 7" id="KW-1133">Transmembrane helix</keyword>
<dbReference type="EMBL" id="LK391969">
    <property type="protein sequence ID" value="CEF27119.1"/>
    <property type="molecule type" value="Genomic_DNA"/>
</dbReference>
<dbReference type="Pfam" id="PF12805">
    <property type="entry name" value="FUSC-like"/>
    <property type="match status" value="1"/>
</dbReference>
<dbReference type="AlphaFoldDB" id="A0A078MDF1"/>
<keyword evidence="2" id="KW-1003">Cell membrane</keyword>
<keyword evidence="3 7" id="KW-0812">Transmembrane</keyword>
<evidence type="ECO:0000256" key="6">
    <source>
        <dbReference type="ARBA" id="ARBA00043993"/>
    </source>
</evidence>
<sequence length="732" mass="79716">MNRRFDKALRVLLSSQVTTGVSAGFGLLLVSAGTFLLFGQFPASVATVGAIICIPPDHALPRRGKLLSLLPAALLGLPLFLSVQALLSQPLYLGMLLVPATFCAFLAGAWGQRGVPIVISIMFAMIFSMAVPQHLNQGSLIQTGLYFALGSTCYVVYSTLANMLLNGRYRVQLLAQSMLSLSQLMRTQADRFDPATDTPSAGQLMRQQAALADQLQAARDLLLESPRTRQRQRLAAMLINVLEMRDHLLASELDLDLIKSRPEAAAALTSIRGVIDQMADEVDIMADALLRGRKPAPLSDLRPALAALNRLQLESPEHSSHRPSPTTLMRGLTNRVGNINDEILRLNRLARGDVEPDLAAVRTAWQLFVSPTNWSLRPVLVLWRWDAPPLRHALRGALAVGVGYLLSLALPWATHGYWILVTIVVVLRGSLSQTLERRNSRVAGTLLGCVLAGAILSSGAPTWALLVIVPIAQAVSHSFAIRRYLVTAVSATVLSLVQAHLLSAADVPVFNALERIADTLIGVGIAWAFSYVLPSWERGQIPSLVNRTLAAQARHAQITLNLGYLNAVDDEPELEWRLARKETYDSLSALVQATRRSLAEPRAVRPNLEALEAFLGHGYQLLAQLTTVKTMLLQLRLQQGQEQIQEALQLAGNEINDRLLAGRPQAEAGASLSAGAWLEETAFTDPFVYDLRPWILRRLDLACEMAQRIRNDADAALQAGDGGEPEGSPARP</sequence>
<comment type="subcellular location">
    <subcellularLocation>
        <location evidence="1">Cell membrane</location>
        <topology evidence="1">Multi-pass membrane protein</topology>
    </subcellularLocation>
</comment>
<name>A0A078MDF1_9PSED</name>
<dbReference type="InterPro" id="IPR049453">
    <property type="entry name" value="Memb_transporter_dom"/>
</dbReference>
<dbReference type="EMBL" id="LM997413">
    <property type="protein sequence ID" value="CEA05408.1"/>
    <property type="molecule type" value="Genomic_DNA"/>
</dbReference>
<feature type="domain" description="Integral membrane protein YccS N-terminal" evidence="8">
    <location>
        <begin position="81"/>
        <end position="340"/>
    </location>
</feature>
<dbReference type="Pfam" id="PF13515">
    <property type="entry name" value="FUSC_2"/>
    <property type="match status" value="1"/>
</dbReference>
<gene>
    <name evidence="10" type="ORF">BN1049_02064</name>
</gene>
<dbReference type="PANTHER" id="PTHR30509">
    <property type="entry name" value="P-HYDROXYBENZOIC ACID EFFLUX PUMP SUBUNIT-RELATED"/>
    <property type="match status" value="1"/>
</dbReference>
<feature type="transmembrane region" description="Helical" evidence="7">
    <location>
        <begin position="91"/>
        <end position="110"/>
    </location>
</feature>
<reference evidence="10" key="1">
    <citation type="submission" date="2014-07" db="EMBL/GenBank/DDBJ databases">
        <authorList>
            <person name="Urmite Genomes Urmite Genomes"/>
        </authorList>
    </citation>
    <scope>NUCLEOTIDE SEQUENCE</scope>
    <source>
        <strain evidence="10">12M76_air</strain>
    </source>
</reference>
<feature type="transmembrane region" description="Helical" evidence="7">
    <location>
        <begin position="145"/>
        <end position="165"/>
    </location>
</feature>
<evidence type="ECO:0000256" key="4">
    <source>
        <dbReference type="ARBA" id="ARBA00022989"/>
    </source>
</evidence>
<evidence type="ECO:0000256" key="3">
    <source>
        <dbReference type="ARBA" id="ARBA00022692"/>
    </source>
</evidence>
<evidence type="ECO:0000259" key="8">
    <source>
        <dbReference type="Pfam" id="PF12805"/>
    </source>
</evidence>
<evidence type="ECO:0000256" key="1">
    <source>
        <dbReference type="ARBA" id="ARBA00004651"/>
    </source>
</evidence>
<feature type="domain" description="Integral membrane bound transporter" evidence="9">
    <location>
        <begin position="402"/>
        <end position="528"/>
    </location>
</feature>
<dbReference type="PATRIC" id="fig|1461581.3.peg.2035"/>
<feature type="transmembrane region" description="Helical" evidence="7">
    <location>
        <begin position="66"/>
        <end position="85"/>
    </location>
</feature>
<evidence type="ECO:0000259" key="9">
    <source>
        <dbReference type="Pfam" id="PF13515"/>
    </source>
</evidence>
<evidence type="ECO:0000256" key="5">
    <source>
        <dbReference type="ARBA" id="ARBA00023136"/>
    </source>
</evidence>
<evidence type="ECO:0000256" key="2">
    <source>
        <dbReference type="ARBA" id="ARBA00022475"/>
    </source>
</evidence>
<evidence type="ECO:0000256" key="7">
    <source>
        <dbReference type="SAM" id="Phobius"/>
    </source>
</evidence>
<dbReference type="PANTHER" id="PTHR30509:SF9">
    <property type="entry name" value="MULTIDRUG RESISTANCE PROTEIN MDTO"/>
    <property type="match status" value="1"/>
</dbReference>
<dbReference type="InterPro" id="IPR032692">
    <property type="entry name" value="YccS_N"/>
</dbReference>